<dbReference type="EMBL" id="BMFY01000002">
    <property type="protein sequence ID" value="GGA05297.1"/>
    <property type="molecule type" value="Genomic_DNA"/>
</dbReference>
<proteinExistence type="predicted"/>
<gene>
    <name evidence="3" type="ORF">GCM10011333_05190</name>
</gene>
<protein>
    <submittedName>
        <fullName evidence="3">PTS galactitol transporter subunit IIB</fullName>
    </submittedName>
</protein>
<evidence type="ECO:0000313" key="4">
    <source>
        <dbReference type="Proteomes" id="UP000616114"/>
    </source>
</evidence>
<dbReference type="PROSITE" id="PS51099">
    <property type="entry name" value="PTS_EIIB_TYPE_2"/>
    <property type="match status" value="1"/>
</dbReference>
<accession>A0A8J2TW15</accession>
<evidence type="ECO:0000256" key="1">
    <source>
        <dbReference type="ARBA" id="ARBA00022679"/>
    </source>
</evidence>
<dbReference type="InterPro" id="IPR036095">
    <property type="entry name" value="PTS_EIIB-like_sf"/>
</dbReference>
<organism evidence="3 4">
    <name type="scientific">Sediminivirga luteola</name>
    <dbReference type="NCBI Taxonomy" id="1774748"/>
    <lineage>
        <taxon>Bacteria</taxon>
        <taxon>Bacillati</taxon>
        <taxon>Actinomycetota</taxon>
        <taxon>Actinomycetes</taxon>
        <taxon>Micrococcales</taxon>
        <taxon>Brevibacteriaceae</taxon>
        <taxon>Sediminivirga</taxon>
    </lineage>
</organism>
<comment type="caution">
    <text evidence="3">The sequence shown here is derived from an EMBL/GenBank/DDBJ whole genome shotgun (WGS) entry which is preliminary data.</text>
</comment>
<reference evidence="3" key="2">
    <citation type="submission" date="2020-09" db="EMBL/GenBank/DDBJ databases">
        <authorList>
            <person name="Sun Q."/>
            <person name="Zhou Y."/>
        </authorList>
    </citation>
    <scope>NUCLEOTIDE SEQUENCE</scope>
    <source>
        <strain evidence="3">CGMCC 1.12785</strain>
    </source>
</reference>
<dbReference type="AlphaFoldDB" id="A0A8J2TW15"/>
<reference evidence="3" key="1">
    <citation type="journal article" date="2014" name="Int. J. Syst. Evol. Microbiol.">
        <title>Complete genome sequence of Corynebacterium casei LMG S-19264T (=DSM 44701T), isolated from a smear-ripened cheese.</title>
        <authorList>
            <consortium name="US DOE Joint Genome Institute (JGI-PGF)"/>
            <person name="Walter F."/>
            <person name="Albersmeier A."/>
            <person name="Kalinowski J."/>
            <person name="Ruckert C."/>
        </authorList>
    </citation>
    <scope>NUCLEOTIDE SEQUENCE</scope>
    <source>
        <strain evidence="3">CGMCC 1.12785</strain>
    </source>
</reference>
<dbReference type="CDD" id="cd05566">
    <property type="entry name" value="PTS_IIB_galactitol"/>
    <property type="match status" value="1"/>
</dbReference>
<dbReference type="Gene3D" id="3.40.50.2300">
    <property type="match status" value="1"/>
</dbReference>
<dbReference type="RefSeq" id="WP_188549362.1">
    <property type="nucleotide sequence ID" value="NZ_BMFY01000002.1"/>
</dbReference>
<dbReference type="InterPro" id="IPR003501">
    <property type="entry name" value="PTS_EIIB_2/3"/>
</dbReference>
<keyword evidence="1" id="KW-0808">Transferase</keyword>
<keyword evidence="4" id="KW-1185">Reference proteome</keyword>
<dbReference type="SUPFAM" id="SSF52794">
    <property type="entry name" value="PTS system IIB component-like"/>
    <property type="match status" value="1"/>
</dbReference>
<dbReference type="Pfam" id="PF02302">
    <property type="entry name" value="PTS_IIB"/>
    <property type="match status" value="1"/>
</dbReference>
<dbReference type="GO" id="GO:0009401">
    <property type="term" value="P:phosphoenolpyruvate-dependent sugar phosphotransferase system"/>
    <property type="evidence" value="ECO:0007669"/>
    <property type="project" value="InterPro"/>
</dbReference>
<feature type="domain" description="PTS EIIB type-2" evidence="2">
    <location>
        <begin position="4"/>
        <end position="93"/>
    </location>
</feature>
<evidence type="ECO:0000259" key="2">
    <source>
        <dbReference type="PROSITE" id="PS51099"/>
    </source>
</evidence>
<dbReference type="GO" id="GO:0008982">
    <property type="term" value="F:protein-N(PI)-phosphohistidine-sugar phosphotransferase activity"/>
    <property type="evidence" value="ECO:0007669"/>
    <property type="project" value="InterPro"/>
</dbReference>
<name>A0A8J2TW15_9MICO</name>
<dbReference type="Proteomes" id="UP000616114">
    <property type="component" value="Unassembled WGS sequence"/>
</dbReference>
<dbReference type="InterPro" id="IPR013011">
    <property type="entry name" value="PTS_EIIB_2"/>
</dbReference>
<sequence length="93" mass="9555">MARKHVLVICGTGVATSTVVSQKIRAFLDENGLDATISQGAVADLLGGGVSADFVVSTTTVPDSVGVPVIQGMPFLTGMGVDGVYEQIRAQFD</sequence>
<evidence type="ECO:0000313" key="3">
    <source>
        <dbReference type="EMBL" id="GGA05297.1"/>
    </source>
</evidence>